<dbReference type="EMBL" id="QPFP01000002">
    <property type="protein sequence ID" value="TEB38566.1"/>
    <property type="molecule type" value="Genomic_DNA"/>
</dbReference>
<comment type="caution">
    <text evidence="2">The sequence shown here is derived from an EMBL/GenBank/DDBJ whole genome shotgun (WGS) entry which is preliminary data.</text>
</comment>
<dbReference type="Pfam" id="PF18759">
    <property type="entry name" value="Plavaka"/>
    <property type="match status" value="1"/>
</dbReference>
<dbReference type="Proteomes" id="UP000298030">
    <property type="component" value="Unassembled WGS sequence"/>
</dbReference>
<evidence type="ECO:0000313" key="2">
    <source>
        <dbReference type="EMBL" id="TEB38566.1"/>
    </source>
</evidence>
<keyword evidence="3" id="KW-1185">Reference proteome</keyword>
<feature type="region of interest" description="Disordered" evidence="1">
    <location>
        <begin position="1057"/>
        <end position="1079"/>
    </location>
</feature>
<feature type="region of interest" description="Disordered" evidence="1">
    <location>
        <begin position="64"/>
        <end position="93"/>
    </location>
</feature>
<name>A0A4Y7TWL1_COPMI</name>
<protein>
    <submittedName>
        <fullName evidence="2">Uncharacterized protein</fullName>
    </submittedName>
</protein>
<organism evidence="2 3">
    <name type="scientific">Coprinellus micaceus</name>
    <name type="common">Glistening ink-cap mushroom</name>
    <name type="synonym">Coprinus micaceus</name>
    <dbReference type="NCBI Taxonomy" id="71717"/>
    <lineage>
        <taxon>Eukaryota</taxon>
        <taxon>Fungi</taxon>
        <taxon>Dikarya</taxon>
        <taxon>Basidiomycota</taxon>
        <taxon>Agaricomycotina</taxon>
        <taxon>Agaricomycetes</taxon>
        <taxon>Agaricomycetidae</taxon>
        <taxon>Agaricales</taxon>
        <taxon>Agaricineae</taxon>
        <taxon>Psathyrellaceae</taxon>
        <taxon>Coprinellus</taxon>
    </lineage>
</organism>
<proteinExistence type="predicted"/>
<dbReference type="InterPro" id="IPR041078">
    <property type="entry name" value="Plavaka"/>
</dbReference>
<feature type="region of interest" description="Disordered" evidence="1">
    <location>
        <begin position="1092"/>
        <end position="1129"/>
    </location>
</feature>
<dbReference type="OrthoDB" id="2687259at2759"/>
<dbReference type="STRING" id="71717.A0A4Y7TWL1"/>
<evidence type="ECO:0000256" key="1">
    <source>
        <dbReference type="SAM" id="MobiDB-lite"/>
    </source>
</evidence>
<feature type="region of interest" description="Disordered" evidence="1">
    <location>
        <begin position="1"/>
        <end position="26"/>
    </location>
</feature>
<gene>
    <name evidence="2" type="ORF">FA13DRAFT_1619484</name>
</gene>
<feature type="compositionally biased region" description="Acidic residues" evidence="1">
    <location>
        <begin position="1097"/>
        <end position="1112"/>
    </location>
</feature>
<dbReference type="AlphaFoldDB" id="A0A4Y7TWL1"/>
<feature type="compositionally biased region" description="Acidic residues" evidence="1">
    <location>
        <begin position="1120"/>
        <end position="1129"/>
    </location>
</feature>
<reference evidence="2 3" key="1">
    <citation type="journal article" date="2019" name="Nat. Ecol. Evol.">
        <title>Megaphylogeny resolves global patterns of mushroom evolution.</title>
        <authorList>
            <person name="Varga T."/>
            <person name="Krizsan K."/>
            <person name="Foldi C."/>
            <person name="Dima B."/>
            <person name="Sanchez-Garcia M."/>
            <person name="Sanchez-Ramirez S."/>
            <person name="Szollosi G.J."/>
            <person name="Szarkandi J.G."/>
            <person name="Papp V."/>
            <person name="Albert L."/>
            <person name="Andreopoulos W."/>
            <person name="Angelini C."/>
            <person name="Antonin V."/>
            <person name="Barry K.W."/>
            <person name="Bougher N.L."/>
            <person name="Buchanan P."/>
            <person name="Buyck B."/>
            <person name="Bense V."/>
            <person name="Catcheside P."/>
            <person name="Chovatia M."/>
            <person name="Cooper J."/>
            <person name="Damon W."/>
            <person name="Desjardin D."/>
            <person name="Finy P."/>
            <person name="Geml J."/>
            <person name="Haridas S."/>
            <person name="Hughes K."/>
            <person name="Justo A."/>
            <person name="Karasinski D."/>
            <person name="Kautmanova I."/>
            <person name="Kiss B."/>
            <person name="Kocsube S."/>
            <person name="Kotiranta H."/>
            <person name="LaButti K.M."/>
            <person name="Lechner B.E."/>
            <person name="Liimatainen K."/>
            <person name="Lipzen A."/>
            <person name="Lukacs Z."/>
            <person name="Mihaltcheva S."/>
            <person name="Morgado L.N."/>
            <person name="Niskanen T."/>
            <person name="Noordeloos M.E."/>
            <person name="Ohm R.A."/>
            <person name="Ortiz-Santana B."/>
            <person name="Ovrebo C."/>
            <person name="Racz N."/>
            <person name="Riley R."/>
            <person name="Savchenko A."/>
            <person name="Shiryaev A."/>
            <person name="Soop K."/>
            <person name="Spirin V."/>
            <person name="Szebenyi C."/>
            <person name="Tomsovsky M."/>
            <person name="Tulloss R.E."/>
            <person name="Uehling J."/>
            <person name="Grigoriev I.V."/>
            <person name="Vagvolgyi C."/>
            <person name="Papp T."/>
            <person name="Martin F.M."/>
            <person name="Miettinen O."/>
            <person name="Hibbett D.S."/>
            <person name="Nagy L.G."/>
        </authorList>
    </citation>
    <scope>NUCLEOTIDE SEQUENCE [LARGE SCALE GENOMIC DNA]</scope>
    <source>
        <strain evidence="2 3">FP101781</strain>
    </source>
</reference>
<accession>A0A4Y7TWL1</accession>
<evidence type="ECO:0000313" key="3">
    <source>
        <dbReference type="Proteomes" id="UP000298030"/>
    </source>
</evidence>
<sequence length="1129" mass="129129">MFGQTIVTPPLSPSPSPSGAPLSTLSEERHSILQVSKWRETRSNGFNLYKSYWTLEQRPHDPDLFLSASDLENTDSEDDGDSTHQAPAKVAKKDNPYHPFPNWSSYKLGEWFWSEGEGKTYRNFEALVDIIGDEDFHAGDIRQTNWKKIDASLASSEHDDDLAREDSRWAQDGTSWKTTAVTIEVPFNSASGNPGSKPYILEGFRFRPLVPIILAKLQDRAASEHFHIVPSELWWNRDCPSAQKTRVYGELFHSDAFLEAYRQVQLLPPEADEDHLPRYVVALMFASDETHLTSFGDVQLWPGYMHFGNEPKNKRGKTSLKLFEEIAYFQKLPDSFSDWYLERCSKNTVPIEVVRHVRRELFQAQWGALLDDKFVHAYEHGLVVDCPDKVRRCFYPRIMSYSADYPERMRVVGVRANGDFPCSRCFVSATEIPYMGTASDRDTRVSKPRKDNDSRKDKITKARNLIYGKKNYAVDAEKVEALLKPTSLVPSTNAFSDRLSSLGFDIYDIAAVDILHEVEIGVWKGLFTHLIRLLEATGTGRTEIVDRRFRQVPTFGRDTIRRFRNNVSAMRQLGARDFEDLLQCASAVFEGLFPGDHDDRVQDLLFVMAHWHALAKLRMHTDLSLEVLDSWTSILGDTARDFVLLTCSQFQTHELKGEYEARKRKEARASTAERVIGKNDKARSGMSGSSTKPRILSTPKFHALGDVARYVKRTGTTDSYSTQLSERYHRFPKSRYRRTNKKDVTRQLYRIQTRQARIKRLQKQLYPSLDELNFISPSGVGSNPTDWKYFIGKSQNQPVNLYRFLTKNANDPAVKHFLHKLKCHLFPRIIGALIEEVSGHADDYPETCLPILKAALASEPSEHDLSNIYFQSDTIYRHNILQIPYTTYDCRQDVDTINPHTSRRDIMCLAATPSTSGPGTDYVYGRVLGIFHGNIMYRGSGSLDYRRRRFDFLWVRRYSVVPTDPDGENSWSSKRLDRVTIDPVVEAASCDFLNPSDVLRGAHIIPRFSLGARYHSEENQIFSKAAQDHLDWAEYYINRFVDRDMVMRFHRGMAVGHPSSPPDLAQDPGIPMDIDPPTGHWNNTFLSSADNLTSLSSDDESSLDELGDESDDFEHRIPEADSEEELDLY</sequence>